<evidence type="ECO:0000256" key="4">
    <source>
        <dbReference type="SAM" id="MobiDB-lite"/>
    </source>
</evidence>
<dbReference type="InterPro" id="IPR001680">
    <property type="entry name" value="WD40_rpt"/>
</dbReference>
<evidence type="ECO:0000256" key="2">
    <source>
        <dbReference type="ARBA" id="ARBA00022737"/>
    </source>
</evidence>
<dbReference type="AlphaFoldDB" id="X6NLG0"/>
<evidence type="ECO:0000313" key="6">
    <source>
        <dbReference type="Proteomes" id="UP000023152"/>
    </source>
</evidence>
<name>X6NLG0_RETFI</name>
<protein>
    <submittedName>
        <fullName evidence="5">WD-40 repeat protein</fullName>
    </submittedName>
</protein>
<feature type="repeat" description="WD" evidence="3">
    <location>
        <begin position="94"/>
        <end position="135"/>
    </location>
</feature>
<proteinExistence type="predicted"/>
<keyword evidence="1 3" id="KW-0853">WD repeat</keyword>
<dbReference type="SMART" id="SM00320">
    <property type="entry name" value="WD40"/>
    <property type="match status" value="4"/>
</dbReference>
<keyword evidence="2" id="KW-0677">Repeat</keyword>
<gene>
    <name evidence="5" type="ORF">RFI_10588</name>
</gene>
<dbReference type="EMBL" id="ASPP01007791">
    <property type="protein sequence ID" value="ETO26549.1"/>
    <property type="molecule type" value="Genomic_DNA"/>
</dbReference>
<dbReference type="SUPFAM" id="SSF50978">
    <property type="entry name" value="WD40 repeat-like"/>
    <property type="match status" value="1"/>
</dbReference>
<dbReference type="Proteomes" id="UP000023152">
    <property type="component" value="Unassembled WGS sequence"/>
</dbReference>
<dbReference type="Gene3D" id="2.130.10.10">
    <property type="entry name" value="YVTN repeat-like/Quinoprotein amine dehydrogenase"/>
    <property type="match status" value="1"/>
</dbReference>
<evidence type="ECO:0000313" key="5">
    <source>
        <dbReference type="EMBL" id="ETO26549.1"/>
    </source>
</evidence>
<comment type="caution">
    <text evidence="5">The sequence shown here is derived from an EMBL/GenBank/DDBJ whole genome shotgun (WGS) entry which is preliminary data.</text>
</comment>
<dbReference type="InterPro" id="IPR015943">
    <property type="entry name" value="WD40/YVTN_repeat-like_dom_sf"/>
</dbReference>
<evidence type="ECO:0000256" key="1">
    <source>
        <dbReference type="ARBA" id="ARBA00022574"/>
    </source>
</evidence>
<feature type="region of interest" description="Disordered" evidence="4">
    <location>
        <begin position="1"/>
        <end position="28"/>
    </location>
</feature>
<dbReference type="PROSITE" id="PS00678">
    <property type="entry name" value="WD_REPEATS_1"/>
    <property type="match status" value="1"/>
</dbReference>
<keyword evidence="6" id="KW-1185">Reference proteome</keyword>
<dbReference type="InterPro" id="IPR019775">
    <property type="entry name" value="WD40_repeat_CS"/>
</dbReference>
<sequence length="276" mass="31069">MGSSTAKTNGSKEEKLVKKIQNKNKTSEEETNQILSNWLRSCSMQRRWVNDLNKMIAKYAKYFKILKVIASHSYVTKSIAFSPDGSTITEIKALKGHSSGTNDAYFSSDGSMVISCGNDRTVRLWDIQTGKQIRELESREWNMIKARLSSDGNTIIALSIASFITLWDVKSGQTIPIRARTLGHAEDVNFSPDGQPIALALNNNIIDLWNIQSNERLKQLQRHLDAVNKIYSVKFASNVQIIVLYLGNDTIQWQDVETGQELVITSLDDGTILLWK</sequence>
<accession>X6NLG0</accession>
<dbReference type="PANTHER" id="PTHR19879:SF9">
    <property type="entry name" value="TRANSCRIPTION INITIATION FACTOR TFIID SUBUNIT 5"/>
    <property type="match status" value="1"/>
</dbReference>
<dbReference type="PROSITE" id="PS50082">
    <property type="entry name" value="WD_REPEATS_2"/>
    <property type="match status" value="1"/>
</dbReference>
<dbReference type="Pfam" id="PF00400">
    <property type="entry name" value="WD40"/>
    <property type="match status" value="1"/>
</dbReference>
<evidence type="ECO:0000256" key="3">
    <source>
        <dbReference type="PROSITE-ProRule" id="PRU00221"/>
    </source>
</evidence>
<dbReference type="PANTHER" id="PTHR19879">
    <property type="entry name" value="TRANSCRIPTION INITIATION FACTOR TFIID"/>
    <property type="match status" value="1"/>
</dbReference>
<dbReference type="InterPro" id="IPR036322">
    <property type="entry name" value="WD40_repeat_dom_sf"/>
</dbReference>
<organism evidence="5 6">
    <name type="scientific">Reticulomyxa filosa</name>
    <dbReference type="NCBI Taxonomy" id="46433"/>
    <lineage>
        <taxon>Eukaryota</taxon>
        <taxon>Sar</taxon>
        <taxon>Rhizaria</taxon>
        <taxon>Retaria</taxon>
        <taxon>Foraminifera</taxon>
        <taxon>Monothalamids</taxon>
        <taxon>Reticulomyxidae</taxon>
        <taxon>Reticulomyxa</taxon>
    </lineage>
</organism>
<dbReference type="PROSITE" id="PS50294">
    <property type="entry name" value="WD_REPEATS_REGION"/>
    <property type="match status" value="1"/>
</dbReference>
<reference evidence="5 6" key="1">
    <citation type="journal article" date="2013" name="Curr. Biol.">
        <title>The Genome of the Foraminiferan Reticulomyxa filosa.</title>
        <authorList>
            <person name="Glockner G."/>
            <person name="Hulsmann N."/>
            <person name="Schleicher M."/>
            <person name="Noegel A.A."/>
            <person name="Eichinger L."/>
            <person name="Gallinger C."/>
            <person name="Pawlowski J."/>
            <person name="Sierra R."/>
            <person name="Euteneuer U."/>
            <person name="Pillet L."/>
            <person name="Moustafa A."/>
            <person name="Platzer M."/>
            <person name="Groth M."/>
            <person name="Szafranski K."/>
            <person name="Schliwa M."/>
        </authorList>
    </citation>
    <scope>NUCLEOTIDE SEQUENCE [LARGE SCALE GENOMIC DNA]</scope>
</reference>